<keyword evidence="3" id="KW-1185">Reference proteome</keyword>
<evidence type="ECO:0000313" key="3">
    <source>
        <dbReference type="Proteomes" id="UP001451606"/>
    </source>
</evidence>
<keyword evidence="1" id="KW-0472">Membrane</keyword>
<dbReference type="GeneID" id="95967841"/>
<proteinExistence type="predicted"/>
<feature type="transmembrane region" description="Helical" evidence="1">
    <location>
        <begin position="7"/>
        <end position="25"/>
    </location>
</feature>
<dbReference type="KEGG" id="omr:OXIME_001104"/>
<dbReference type="Proteomes" id="UP001451606">
    <property type="component" value="Chromosome"/>
</dbReference>
<dbReference type="AlphaFoldDB" id="A0AAX4NI28"/>
<gene>
    <name evidence="2" type="ORF">OXIME_001104</name>
</gene>
<feature type="transmembrane region" description="Helical" evidence="1">
    <location>
        <begin position="31"/>
        <end position="53"/>
    </location>
</feature>
<sequence length="130" mass="14224">MKNNSFLSFLLFADAVILVLGGYILRINNLVPFFLTVATYASVVFILAVAYSVLAGNKRAQFLGFILGFVAVAISTNPEHISALMEFGSTVPLSEADITMILGFYVLPIIYIVKYATTFFTARKAQTTSH</sequence>
<name>A0AAX4NI28_9ARCH</name>
<evidence type="ECO:0000313" key="2">
    <source>
        <dbReference type="EMBL" id="WYY00527.1"/>
    </source>
</evidence>
<evidence type="ECO:0008006" key="4">
    <source>
        <dbReference type="Google" id="ProtNLM"/>
    </source>
</evidence>
<accession>A0AAX4NI28</accession>
<organism evidence="2 3">
    <name type="scientific">Oxyplasma meridianum</name>
    <dbReference type="NCBI Taxonomy" id="3073602"/>
    <lineage>
        <taxon>Archaea</taxon>
        <taxon>Methanobacteriati</taxon>
        <taxon>Thermoplasmatota</taxon>
        <taxon>Thermoplasmata</taxon>
        <taxon>Thermoplasmatales</taxon>
        <taxon>Thermoplasmataceae</taxon>
        <taxon>Oxyplasma</taxon>
    </lineage>
</organism>
<dbReference type="RefSeq" id="WP_393970862.1">
    <property type="nucleotide sequence ID" value="NZ_CP133772.1"/>
</dbReference>
<feature type="transmembrane region" description="Helical" evidence="1">
    <location>
        <begin position="98"/>
        <end position="116"/>
    </location>
</feature>
<keyword evidence="1" id="KW-0812">Transmembrane</keyword>
<keyword evidence="1" id="KW-1133">Transmembrane helix</keyword>
<dbReference type="EMBL" id="CP133772">
    <property type="protein sequence ID" value="WYY00527.1"/>
    <property type="molecule type" value="Genomic_DNA"/>
</dbReference>
<protein>
    <recommendedName>
        <fullName evidence="4">Lycopene cyclase domain-containing protein</fullName>
    </recommendedName>
</protein>
<evidence type="ECO:0000256" key="1">
    <source>
        <dbReference type="SAM" id="Phobius"/>
    </source>
</evidence>
<reference evidence="2 3" key="1">
    <citation type="submission" date="2023-09" db="EMBL/GenBank/DDBJ databases">
        <authorList>
            <person name="Golyshina O.V."/>
            <person name="Lunev E.A."/>
            <person name="Bargiela R."/>
            <person name="Gaines M.C."/>
            <person name="Daum B."/>
            <person name="Bale N.J."/>
            <person name="Koenen M."/>
            <person name="Sinninghe Damst J.S."/>
            <person name="Yakimov M."/>
            <person name="Golyshin P.N."/>
        </authorList>
    </citation>
    <scope>NUCLEOTIDE SEQUENCE [LARGE SCALE GENOMIC DNA]</scope>
    <source>
        <strain evidence="2 3">M1</strain>
    </source>
</reference>
<feature type="transmembrane region" description="Helical" evidence="1">
    <location>
        <begin position="60"/>
        <end position="78"/>
    </location>
</feature>